<gene>
    <name evidence="6" type="primary">LOC106809365</name>
</gene>
<evidence type="ECO:0000313" key="5">
    <source>
        <dbReference type="Proteomes" id="UP000695022"/>
    </source>
</evidence>
<keyword evidence="2" id="KW-0808">Transferase</keyword>
<evidence type="ECO:0000259" key="4">
    <source>
        <dbReference type="Pfam" id="PF00685"/>
    </source>
</evidence>
<evidence type="ECO:0000313" key="6">
    <source>
        <dbReference type="RefSeq" id="XP_014667916.1"/>
    </source>
</evidence>
<feature type="compositionally biased region" description="Polar residues" evidence="3">
    <location>
        <begin position="148"/>
        <end position="158"/>
    </location>
</feature>
<dbReference type="InterPro" id="IPR027417">
    <property type="entry name" value="P-loop_NTPase"/>
</dbReference>
<evidence type="ECO:0000256" key="3">
    <source>
        <dbReference type="SAM" id="MobiDB-lite"/>
    </source>
</evidence>
<comment type="similarity">
    <text evidence="1">Belongs to the sulfotransferase 1 family.</text>
</comment>
<sequence>MPIAKDISSIASRPGFVDDDIYRGYVKGIPGGQYHKGCLLQGFMTYKHLLKRIPQMKMREDDIVICSYPKSGTTWTEEIVSLIKNNGNVGKVKREIHWRVIHMETGRPFFHMRYMNNLKSRRLLATHLPFELLPTQLQNGRGKASIPGLSTGQGKHNI</sequence>
<proteinExistence type="inferred from homology"/>
<dbReference type="PANTHER" id="PTHR11783">
    <property type="entry name" value="SULFOTRANSFERASE SULT"/>
    <property type="match status" value="1"/>
</dbReference>
<dbReference type="InterPro" id="IPR000863">
    <property type="entry name" value="Sulfotransferase_dom"/>
</dbReference>
<dbReference type="Gene3D" id="3.40.50.300">
    <property type="entry name" value="P-loop containing nucleotide triphosphate hydrolases"/>
    <property type="match status" value="1"/>
</dbReference>
<name>A0ABM1E6U5_PRICU</name>
<protein>
    <submittedName>
        <fullName evidence="6">Sulfotransferase 1 family member D1-like</fullName>
    </submittedName>
</protein>
<accession>A0ABM1E6U5</accession>
<reference evidence="6" key="1">
    <citation type="submission" date="2025-08" db="UniProtKB">
        <authorList>
            <consortium name="RefSeq"/>
        </authorList>
    </citation>
    <scope>IDENTIFICATION</scope>
</reference>
<dbReference type="Proteomes" id="UP000695022">
    <property type="component" value="Unplaced"/>
</dbReference>
<evidence type="ECO:0000256" key="2">
    <source>
        <dbReference type="ARBA" id="ARBA00022679"/>
    </source>
</evidence>
<dbReference type="Pfam" id="PF00685">
    <property type="entry name" value="Sulfotransfer_1"/>
    <property type="match status" value="1"/>
</dbReference>
<dbReference type="RefSeq" id="XP_014667916.1">
    <property type="nucleotide sequence ID" value="XM_014812430.1"/>
</dbReference>
<feature type="region of interest" description="Disordered" evidence="3">
    <location>
        <begin position="139"/>
        <end position="158"/>
    </location>
</feature>
<evidence type="ECO:0000256" key="1">
    <source>
        <dbReference type="ARBA" id="ARBA00005771"/>
    </source>
</evidence>
<dbReference type="GeneID" id="106809365"/>
<feature type="domain" description="Sulfotransferase" evidence="4">
    <location>
        <begin position="61"/>
        <end position="139"/>
    </location>
</feature>
<organism evidence="5 6">
    <name type="scientific">Priapulus caudatus</name>
    <name type="common">Priapulid worm</name>
    <dbReference type="NCBI Taxonomy" id="37621"/>
    <lineage>
        <taxon>Eukaryota</taxon>
        <taxon>Metazoa</taxon>
        <taxon>Ecdysozoa</taxon>
        <taxon>Scalidophora</taxon>
        <taxon>Priapulida</taxon>
        <taxon>Priapulimorpha</taxon>
        <taxon>Priapulimorphida</taxon>
        <taxon>Priapulidae</taxon>
        <taxon>Priapulus</taxon>
    </lineage>
</organism>
<keyword evidence="5" id="KW-1185">Reference proteome</keyword>
<dbReference type="SUPFAM" id="SSF52540">
    <property type="entry name" value="P-loop containing nucleoside triphosphate hydrolases"/>
    <property type="match status" value="1"/>
</dbReference>